<evidence type="ECO:0000256" key="1">
    <source>
        <dbReference type="SAM" id="Phobius"/>
    </source>
</evidence>
<keyword evidence="1" id="KW-0812">Transmembrane</keyword>
<feature type="transmembrane region" description="Helical" evidence="1">
    <location>
        <begin position="51"/>
        <end position="69"/>
    </location>
</feature>
<comment type="caution">
    <text evidence="2">The sequence shown here is derived from an EMBL/GenBank/DDBJ whole genome shotgun (WGS) entry which is preliminary data.</text>
</comment>
<evidence type="ECO:0000313" key="3">
    <source>
        <dbReference type="Proteomes" id="UP000526125"/>
    </source>
</evidence>
<dbReference type="Gene3D" id="2.60.40.1630">
    <property type="entry name" value="bacillus anthracis domain"/>
    <property type="match status" value="1"/>
</dbReference>
<name>A0A7Y6BZE9_9BACL</name>
<protein>
    <submittedName>
        <fullName evidence="2">DUF4179 domain-containing protein</fullName>
    </submittedName>
</protein>
<sequence length="380" mass="42226">METSPEEKALLADAYQVELEKKQLNPADTAFAIQRGLAIARARRTTSGVQIKWLTAVLITAMAAGWFLLGPYRGGFAPQTTAVEPIQDWGVLEPFRDLAAKDVDGETLVSAINNGYFQLVDRTVKSGIYQFTVNAVMADENRLIVLYTAKTDDSQEIYSVVNTKMTNALTGKLIDNGNSGGLHTSNDNHTIYGRSTIELTQKQPLPEQVMINLQISSVVPNQGTDSDAVKKERKYQFSKKMNITFNLDPKFSVPKTEVLELNKLFTVGGYEVMLSEVEISPLVTRVRFIYEPSEKIDYETKLSIYDAVSPIKIVSTTKDGRQTELSLVGGNGTEDGMIYSFSSNLLDDPQSLVMKLRGEPGKVYDDLQEAERNMIKLKIK</sequence>
<gene>
    <name evidence="2" type="ORF">HP552_21160</name>
</gene>
<keyword evidence="3" id="KW-1185">Reference proteome</keyword>
<accession>A0A7Y6BZE9</accession>
<keyword evidence="1" id="KW-1133">Transmembrane helix</keyword>
<dbReference type="Proteomes" id="UP000526125">
    <property type="component" value="Unassembled WGS sequence"/>
</dbReference>
<dbReference type="AlphaFoldDB" id="A0A7Y6BZE9"/>
<organism evidence="2 3">
    <name type="scientific">Paenibacillus xylanilyticus</name>
    <dbReference type="NCBI Taxonomy" id="248903"/>
    <lineage>
        <taxon>Bacteria</taxon>
        <taxon>Bacillati</taxon>
        <taxon>Bacillota</taxon>
        <taxon>Bacilli</taxon>
        <taxon>Bacillales</taxon>
        <taxon>Paenibacillaceae</taxon>
        <taxon>Paenibacillus</taxon>
    </lineage>
</organism>
<reference evidence="2 3" key="1">
    <citation type="submission" date="2020-05" db="EMBL/GenBank/DDBJ databases">
        <title>Genome Sequencing of Type Strains.</title>
        <authorList>
            <person name="Lemaire J.F."/>
            <person name="Inderbitzin P."/>
            <person name="Gregorio O.A."/>
            <person name="Collins S.B."/>
            <person name="Wespe N."/>
            <person name="Knight-Connoni V."/>
        </authorList>
    </citation>
    <scope>NUCLEOTIDE SEQUENCE [LARGE SCALE GENOMIC DNA]</scope>
    <source>
        <strain evidence="2 3">LMG 21957</strain>
    </source>
</reference>
<dbReference type="RefSeq" id="WP_175397363.1">
    <property type="nucleotide sequence ID" value="NZ_JABMCB010000192.1"/>
</dbReference>
<dbReference type="EMBL" id="JABMCB010000192">
    <property type="protein sequence ID" value="NUU77727.1"/>
    <property type="molecule type" value="Genomic_DNA"/>
</dbReference>
<proteinExistence type="predicted"/>
<keyword evidence="1" id="KW-0472">Membrane</keyword>
<evidence type="ECO:0000313" key="2">
    <source>
        <dbReference type="EMBL" id="NUU77727.1"/>
    </source>
</evidence>